<evidence type="ECO:0000256" key="2">
    <source>
        <dbReference type="ARBA" id="ARBA00023125"/>
    </source>
</evidence>
<dbReference type="GO" id="GO:0006355">
    <property type="term" value="P:regulation of DNA-templated transcription"/>
    <property type="evidence" value="ECO:0007669"/>
    <property type="project" value="InterPro"/>
</dbReference>
<dbReference type="GO" id="GO:0000160">
    <property type="term" value="P:phosphorelay signal transduction system"/>
    <property type="evidence" value="ECO:0007669"/>
    <property type="project" value="InterPro"/>
</dbReference>
<dbReference type="Gene3D" id="1.10.10.10">
    <property type="entry name" value="Winged helix-like DNA-binding domain superfamily/Winged helix DNA-binding domain"/>
    <property type="match status" value="1"/>
</dbReference>
<dbReference type="InterPro" id="IPR011990">
    <property type="entry name" value="TPR-like_helical_dom_sf"/>
</dbReference>
<dbReference type="InterPro" id="IPR027417">
    <property type="entry name" value="P-loop_NTPase"/>
</dbReference>
<dbReference type="InterPro" id="IPR016032">
    <property type="entry name" value="Sig_transdc_resp-reg_C-effctor"/>
</dbReference>
<keyword evidence="7" id="KW-1185">Reference proteome</keyword>
<accession>A0A4S8PIU6</accession>
<dbReference type="SUPFAM" id="SSF46894">
    <property type="entry name" value="C-terminal effector domain of the bipartite response regulators"/>
    <property type="match status" value="1"/>
</dbReference>
<dbReference type="InterPro" id="IPR036388">
    <property type="entry name" value="WH-like_DNA-bd_sf"/>
</dbReference>
<gene>
    <name evidence="6" type="ORF">E9998_04225</name>
</gene>
<dbReference type="SMART" id="SM00862">
    <property type="entry name" value="Trans_reg_C"/>
    <property type="match status" value="1"/>
</dbReference>
<dbReference type="GO" id="GO:0003677">
    <property type="term" value="F:DNA binding"/>
    <property type="evidence" value="ECO:0007669"/>
    <property type="project" value="UniProtKB-UniRule"/>
</dbReference>
<dbReference type="PROSITE" id="PS51755">
    <property type="entry name" value="OMPR_PHOB"/>
    <property type="match status" value="1"/>
</dbReference>
<comment type="caution">
    <text evidence="6">The sequence shown here is derived from an EMBL/GenBank/DDBJ whole genome shotgun (WGS) entry which is preliminary data.</text>
</comment>
<dbReference type="InterPro" id="IPR058852">
    <property type="entry name" value="HTH_77"/>
</dbReference>
<comment type="similarity">
    <text evidence="1">Belongs to the AfsR/DnrI/RedD regulatory family.</text>
</comment>
<dbReference type="SUPFAM" id="SSF48452">
    <property type="entry name" value="TPR-like"/>
    <property type="match status" value="1"/>
</dbReference>
<dbReference type="PRINTS" id="PR00364">
    <property type="entry name" value="DISEASERSIST"/>
</dbReference>
<proteinExistence type="inferred from homology"/>
<evidence type="ECO:0000259" key="5">
    <source>
        <dbReference type="PROSITE" id="PS51755"/>
    </source>
</evidence>
<sequence length="1070" mass="114998">MGIAMADTALRVLESNADAVVGGRFRGRGHDSATVPRRVCERQYVCDRAVWPISREVDRNVLMCCDILSMQLVDSTQEAPHTRTGPPPADPPPRGKIEPMRVELLGPLRVRDEDGNDPAVPAGRQRALLARLALDAGRTVSAAALIDALWPHEPPANAAGALHTQLSRLRRALGGDAIASGPGGYRLTADTDADEFERLAARAEAASRDGSTAAAREHAEAALALWRGTDLAGLDGYDFADAALVRLAARRDAVAALLLDARLRLDGADAVLADLAARHAADPLNESDAARYVRALAAAGRRAQALAVYTAVRDALADELGVDPAPVLAEAHLDVLRGVASDAPAASDGGRAEPVTPEPAPTDRLPQPLAACIGRETELADLERLLASNRLVTLTGPGGTGKTRLAVETAHRLAAAGTAVHMVELAPVADPDRLPEIVIDALGLGESVLSRRRRDEPADRLVEALRNRELVLAVDNCEHLIEAAAALLARLLSGVPGLRVLATSREPLGITGETVFDLRPLPLPDPDDTPEAQRSHAAVRLFEERARQSDPGFTVDADNAGLVVQVCTALDGLPLAIELAAARLRGMSLDDLATRLDDRFALLGRGPRTAAPRQRTLRAVVDWSWDLLDPESRLVLARMSVFNGTADLDAACEVCSTDADRITDLVDKSLVQRLPGGRYRLLETVREYAAARLAEAGETAGRYERHALHYAALAEAAEPHLMRAEQIAWLDRLSADHGNLTAAVYRMIAAGNAVVAHRAVSPLAWYFWMRGHRREGQELVQRVRAMPGEVSPLMRAKSALAGTWGMWSGWLDPAEVDADFAEAQALAERHGLFEAEPLLRMLPLIRALLAEDEATLRSIAAVAETEREIWVRGIGLLFISDFSHRAGRTEQSRAENAEALAIFERLGERFGLVVTLQGIAAERMADGDYPGARGLLERAMAAEAEFGADVADSVIAEHLWRLDAEHGDDPAAVLDRMRAVRGRAERIGNAENVIAARTSAAICLRRLGRLAEAREELLAAETGLPEFLDFSEVSVQLYRQLAAVAHEIGDPDLEVRAAGMVNGSNWPFSS</sequence>
<dbReference type="Pfam" id="PF25872">
    <property type="entry name" value="HTH_77"/>
    <property type="match status" value="1"/>
</dbReference>
<dbReference type="AlphaFoldDB" id="A0A4S8PIU6"/>
<evidence type="ECO:0000256" key="3">
    <source>
        <dbReference type="PROSITE-ProRule" id="PRU01091"/>
    </source>
</evidence>
<dbReference type="Proteomes" id="UP000305792">
    <property type="component" value="Unassembled WGS sequence"/>
</dbReference>
<keyword evidence="2 3" id="KW-0238">DNA-binding</keyword>
<protein>
    <submittedName>
        <fullName evidence="6">AfsR/SARP family transcriptional regulator</fullName>
    </submittedName>
</protein>
<dbReference type="Pfam" id="PF03704">
    <property type="entry name" value="BTAD"/>
    <property type="match status" value="1"/>
</dbReference>
<dbReference type="InterPro" id="IPR001867">
    <property type="entry name" value="OmpR/PhoB-type_DNA-bd"/>
</dbReference>
<feature type="region of interest" description="Disordered" evidence="4">
    <location>
        <begin position="76"/>
        <end position="97"/>
    </location>
</feature>
<feature type="domain" description="OmpR/PhoB-type" evidence="5">
    <location>
        <begin position="92"/>
        <end position="189"/>
    </location>
</feature>
<dbReference type="SMART" id="SM01043">
    <property type="entry name" value="BTAD"/>
    <property type="match status" value="1"/>
</dbReference>
<feature type="DNA-binding region" description="OmpR/PhoB-type" evidence="3">
    <location>
        <begin position="92"/>
        <end position="189"/>
    </location>
</feature>
<reference evidence="6 7" key="1">
    <citation type="journal article" date="2018" name="Int. J. Syst. Evol. Microbiol.">
        <title>Glycomyces paridis sp. nov., isolated from the medicinal plant Paris polyphylla.</title>
        <authorList>
            <person name="Fang X.M."/>
            <person name="Bai J.L."/>
            <person name="Su J."/>
            <person name="Zhao L.L."/>
            <person name="Liu H.Y."/>
            <person name="Ma B.P."/>
            <person name="Zhang Y.Q."/>
            <person name="Yu L.Y."/>
        </authorList>
    </citation>
    <scope>NUCLEOTIDE SEQUENCE [LARGE SCALE GENOMIC DNA]</scope>
    <source>
        <strain evidence="6 7">CPCC 204357</strain>
    </source>
</reference>
<dbReference type="Gene3D" id="3.40.50.300">
    <property type="entry name" value="P-loop containing nucleotide triphosphate hydrolases"/>
    <property type="match status" value="1"/>
</dbReference>
<evidence type="ECO:0000313" key="6">
    <source>
        <dbReference type="EMBL" id="THV30603.1"/>
    </source>
</evidence>
<dbReference type="Gene3D" id="1.25.40.10">
    <property type="entry name" value="Tetratricopeptide repeat domain"/>
    <property type="match status" value="1"/>
</dbReference>
<organism evidence="6 7">
    <name type="scientific">Glycomyces paridis</name>
    <dbReference type="NCBI Taxonomy" id="2126555"/>
    <lineage>
        <taxon>Bacteria</taxon>
        <taxon>Bacillati</taxon>
        <taxon>Actinomycetota</taxon>
        <taxon>Actinomycetes</taxon>
        <taxon>Glycomycetales</taxon>
        <taxon>Glycomycetaceae</taxon>
        <taxon>Glycomyces</taxon>
    </lineage>
</organism>
<feature type="region of interest" description="Disordered" evidence="4">
    <location>
        <begin position="342"/>
        <end position="366"/>
    </location>
</feature>
<evidence type="ECO:0000256" key="1">
    <source>
        <dbReference type="ARBA" id="ARBA00005820"/>
    </source>
</evidence>
<dbReference type="InterPro" id="IPR005158">
    <property type="entry name" value="BTAD"/>
</dbReference>
<dbReference type="PANTHER" id="PTHR47691">
    <property type="entry name" value="REGULATOR-RELATED"/>
    <property type="match status" value="1"/>
</dbReference>
<name>A0A4S8PIU6_9ACTN</name>
<dbReference type="SUPFAM" id="SSF52540">
    <property type="entry name" value="P-loop containing nucleoside triphosphate hydrolases"/>
    <property type="match status" value="1"/>
</dbReference>
<dbReference type="EMBL" id="STGX01000003">
    <property type="protein sequence ID" value="THV30603.1"/>
    <property type="molecule type" value="Genomic_DNA"/>
</dbReference>
<evidence type="ECO:0000313" key="7">
    <source>
        <dbReference type="Proteomes" id="UP000305792"/>
    </source>
</evidence>
<evidence type="ECO:0000256" key="4">
    <source>
        <dbReference type="SAM" id="MobiDB-lite"/>
    </source>
</evidence>
<dbReference type="PANTHER" id="PTHR47691:SF3">
    <property type="entry name" value="HTH-TYPE TRANSCRIPTIONAL REGULATOR RV0890C-RELATED"/>
    <property type="match status" value="1"/>
</dbReference>